<accession>A0ABP0XM49</accession>
<reference evidence="1 2" key="1">
    <citation type="submission" date="2024-03" db="EMBL/GenBank/DDBJ databases">
        <authorList>
            <person name="Gkanogiannis A."/>
            <person name="Becerra Lopez-Lavalle L."/>
        </authorList>
    </citation>
    <scope>NUCLEOTIDE SEQUENCE [LARGE SCALE GENOMIC DNA]</scope>
</reference>
<dbReference type="Proteomes" id="UP001642487">
    <property type="component" value="Chromosome 1"/>
</dbReference>
<evidence type="ECO:0000313" key="2">
    <source>
        <dbReference type="Proteomes" id="UP001642487"/>
    </source>
</evidence>
<organism evidence="1 2">
    <name type="scientific">Citrullus colocynthis</name>
    <name type="common">colocynth</name>
    <dbReference type="NCBI Taxonomy" id="252529"/>
    <lineage>
        <taxon>Eukaryota</taxon>
        <taxon>Viridiplantae</taxon>
        <taxon>Streptophyta</taxon>
        <taxon>Embryophyta</taxon>
        <taxon>Tracheophyta</taxon>
        <taxon>Spermatophyta</taxon>
        <taxon>Magnoliopsida</taxon>
        <taxon>eudicotyledons</taxon>
        <taxon>Gunneridae</taxon>
        <taxon>Pentapetalae</taxon>
        <taxon>rosids</taxon>
        <taxon>fabids</taxon>
        <taxon>Cucurbitales</taxon>
        <taxon>Cucurbitaceae</taxon>
        <taxon>Benincaseae</taxon>
        <taxon>Citrullus</taxon>
    </lineage>
</organism>
<gene>
    <name evidence="1" type="ORF">CITCOLO1_LOCUS133</name>
</gene>
<evidence type="ECO:0000313" key="1">
    <source>
        <dbReference type="EMBL" id="CAK9308620.1"/>
    </source>
</evidence>
<protein>
    <submittedName>
        <fullName evidence="1">Uncharacterized protein</fullName>
    </submittedName>
</protein>
<proteinExistence type="predicted"/>
<dbReference type="EMBL" id="OZ021735">
    <property type="protein sequence ID" value="CAK9308620.1"/>
    <property type="molecule type" value="Genomic_DNA"/>
</dbReference>
<keyword evidence="2" id="KW-1185">Reference proteome</keyword>
<sequence>MIYFIFIHPLQTYTCWVYGNLTHQQGSAVNYCQPPIIHLPPTALWLSLRHVVLPIVVNPSGLDSSYNRWNLGGADQGDLWGIGVWFHEIKGVNP</sequence>
<name>A0ABP0XM49_9ROSI</name>